<feature type="DNA-binding region" description="H-T-H motif" evidence="4">
    <location>
        <begin position="50"/>
        <end position="69"/>
    </location>
</feature>
<name>A0A1U9ZUU3_9ACTN</name>
<keyword evidence="1" id="KW-0805">Transcription regulation</keyword>
<feature type="compositionally biased region" description="Polar residues" evidence="5">
    <location>
        <begin position="1"/>
        <end position="10"/>
    </location>
</feature>
<reference evidence="8" key="1">
    <citation type="journal article" date="2017" name="Med. Chem. Commun.">
        <title>Nonomuraea sp. ATCC 55076 harbours the largest actinomycete chromosome to date and the kistamicin biosynthetic gene cluster.</title>
        <authorList>
            <person name="Nazari B."/>
            <person name="Forneris C.C."/>
            <person name="Gibson M.I."/>
            <person name="Moon K."/>
            <person name="Schramma K.R."/>
            <person name="Seyedsayamdost M.R."/>
        </authorList>
    </citation>
    <scope>NUCLEOTIDE SEQUENCE [LARGE SCALE GENOMIC DNA]</scope>
    <source>
        <strain evidence="8">ATCC 55076</strain>
    </source>
</reference>
<evidence type="ECO:0000313" key="8">
    <source>
        <dbReference type="Proteomes" id="UP000190797"/>
    </source>
</evidence>
<organism evidence="7 8">
    <name type="scientific">[Actinomadura] parvosata subsp. kistnae</name>
    <dbReference type="NCBI Taxonomy" id="1909395"/>
    <lineage>
        <taxon>Bacteria</taxon>
        <taxon>Bacillati</taxon>
        <taxon>Actinomycetota</taxon>
        <taxon>Actinomycetes</taxon>
        <taxon>Streptosporangiales</taxon>
        <taxon>Streptosporangiaceae</taxon>
        <taxon>Nonomuraea</taxon>
    </lineage>
</organism>
<dbReference type="AlphaFoldDB" id="A0A1U9ZUU3"/>
<dbReference type="STRING" id="1909395.BKM31_09810"/>
<evidence type="ECO:0000259" key="6">
    <source>
        <dbReference type="PROSITE" id="PS50977"/>
    </source>
</evidence>
<dbReference type="Pfam" id="PF21597">
    <property type="entry name" value="TetR_C_43"/>
    <property type="match status" value="1"/>
</dbReference>
<dbReference type="Proteomes" id="UP000190797">
    <property type="component" value="Chromosome"/>
</dbReference>
<dbReference type="GO" id="GO:0003700">
    <property type="term" value="F:DNA-binding transcription factor activity"/>
    <property type="evidence" value="ECO:0007669"/>
    <property type="project" value="TreeGrafter"/>
</dbReference>
<dbReference type="RefSeq" id="WP_080037861.1">
    <property type="nucleotide sequence ID" value="NZ_CP017717.1"/>
</dbReference>
<proteinExistence type="predicted"/>
<dbReference type="OrthoDB" id="3295174at2"/>
<keyword evidence="2 4" id="KW-0238">DNA-binding</keyword>
<evidence type="ECO:0000256" key="3">
    <source>
        <dbReference type="ARBA" id="ARBA00023163"/>
    </source>
</evidence>
<dbReference type="SUPFAM" id="SSF46689">
    <property type="entry name" value="Homeodomain-like"/>
    <property type="match status" value="1"/>
</dbReference>
<feature type="domain" description="HTH tetR-type" evidence="6">
    <location>
        <begin position="28"/>
        <end position="87"/>
    </location>
</feature>
<dbReference type="PANTHER" id="PTHR30055">
    <property type="entry name" value="HTH-TYPE TRANSCRIPTIONAL REGULATOR RUTR"/>
    <property type="match status" value="1"/>
</dbReference>
<dbReference type="InterPro" id="IPR009057">
    <property type="entry name" value="Homeodomain-like_sf"/>
</dbReference>
<dbReference type="EMBL" id="CP017717">
    <property type="protein sequence ID" value="AQZ61726.1"/>
    <property type="molecule type" value="Genomic_DNA"/>
</dbReference>
<evidence type="ECO:0000256" key="2">
    <source>
        <dbReference type="ARBA" id="ARBA00023125"/>
    </source>
</evidence>
<dbReference type="PROSITE" id="PS50977">
    <property type="entry name" value="HTH_TETR_2"/>
    <property type="match status" value="1"/>
</dbReference>
<dbReference type="InterPro" id="IPR049445">
    <property type="entry name" value="TetR_SbtR-like_C"/>
</dbReference>
<evidence type="ECO:0000313" key="7">
    <source>
        <dbReference type="EMBL" id="AQZ61726.1"/>
    </source>
</evidence>
<dbReference type="Gene3D" id="1.10.357.10">
    <property type="entry name" value="Tetracycline Repressor, domain 2"/>
    <property type="match status" value="1"/>
</dbReference>
<dbReference type="SUPFAM" id="SSF48498">
    <property type="entry name" value="Tetracyclin repressor-like, C-terminal domain"/>
    <property type="match status" value="1"/>
</dbReference>
<dbReference type="PANTHER" id="PTHR30055:SF234">
    <property type="entry name" value="HTH-TYPE TRANSCRIPTIONAL REGULATOR BETI"/>
    <property type="match status" value="1"/>
</dbReference>
<keyword evidence="8" id="KW-1185">Reference proteome</keyword>
<protein>
    <submittedName>
        <fullName evidence="7">TetR family transcriptional regulator</fullName>
    </submittedName>
</protein>
<dbReference type="InterPro" id="IPR036271">
    <property type="entry name" value="Tet_transcr_reg_TetR-rel_C_sf"/>
</dbReference>
<evidence type="ECO:0000256" key="1">
    <source>
        <dbReference type="ARBA" id="ARBA00023015"/>
    </source>
</evidence>
<evidence type="ECO:0000256" key="4">
    <source>
        <dbReference type="PROSITE-ProRule" id="PRU00335"/>
    </source>
</evidence>
<dbReference type="Pfam" id="PF00440">
    <property type="entry name" value="TetR_N"/>
    <property type="match status" value="1"/>
</dbReference>
<keyword evidence="3" id="KW-0804">Transcription</keyword>
<dbReference type="KEGG" id="noa:BKM31_09810"/>
<dbReference type="InterPro" id="IPR050109">
    <property type="entry name" value="HTH-type_TetR-like_transc_reg"/>
</dbReference>
<dbReference type="InterPro" id="IPR001647">
    <property type="entry name" value="HTH_TetR"/>
</dbReference>
<evidence type="ECO:0000256" key="5">
    <source>
        <dbReference type="SAM" id="MobiDB-lite"/>
    </source>
</evidence>
<sequence>MSRSATPSSKNPEEPSDPAGQPVRRDARRNRDKLIAAAQAAFSAADGPVALEAIAREAGVGIGTLYRHFPTRESLVDAVYAAELDSVTAIVPALLDEHPADMALRAWMERYAAFVATKRGMTETLRAGFSSGRIAPPSRERVTTTVAKFLERGAATGTLRGDVQPEDVTTLLVGVFLAITAGAPQDQTTRLLDLLTDALRPRPDTTTTP</sequence>
<accession>A0A1U9ZUU3</accession>
<feature type="region of interest" description="Disordered" evidence="5">
    <location>
        <begin position="1"/>
        <end position="27"/>
    </location>
</feature>
<gene>
    <name evidence="7" type="ORF">BKM31_09810</name>
</gene>
<dbReference type="GO" id="GO:0000976">
    <property type="term" value="F:transcription cis-regulatory region binding"/>
    <property type="evidence" value="ECO:0007669"/>
    <property type="project" value="TreeGrafter"/>
</dbReference>